<proteinExistence type="inferred from homology"/>
<protein>
    <recommendedName>
        <fullName evidence="1">UPF0597 protein M3P05_07295</fullName>
    </recommendedName>
</protein>
<evidence type="ECO:0000256" key="1">
    <source>
        <dbReference type="HAMAP-Rule" id="MF_01845"/>
    </source>
</evidence>
<dbReference type="HAMAP" id="MF_01845">
    <property type="entry name" value="UPF0597"/>
    <property type="match status" value="1"/>
</dbReference>
<dbReference type="InterPro" id="IPR005130">
    <property type="entry name" value="Ser_deHydtase-like_asu"/>
</dbReference>
<name>A0ABT0PGV6_9GAMM</name>
<comment type="similarity">
    <text evidence="1">Belongs to the UPF0597 family.</text>
</comment>
<comment type="caution">
    <text evidence="3">The sequence shown here is derived from an EMBL/GenBank/DDBJ whole genome shotgun (WGS) entry which is preliminary data.</text>
</comment>
<reference evidence="3 4" key="1">
    <citation type="submission" date="2022-05" db="EMBL/GenBank/DDBJ databases">
        <authorList>
            <person name="Park J.-S."/>
        </authorList>
    </citation>
    <scope>NUCLEOTIDE SEQUENCE [LARGE SCALE GENOMIC DNA]</scope>
    <source>
        <strain evidence="3 4">2012CJ34-2</strain>
    </source>
</reference>
<keyword evidence="4" id="KW-1185">Reference proteome</keyword>
<dbReference type="GO" id="GO:0003941">
    <property type="term" value="F:L-serine ammonia-lyase activity"/>
    <property type="evidence" value="ECO:0007669"/>
    <property type="project" value="UniProtKB-EC"/>
</dbReference>
<dbReference type="PANTHER" id="PTHR30501">
    <property type="entry name" value="UPF0597 PROTEIN YHAM"/>
    <property type="match status" value="1"/>
</dbReference>
<dbReference type="Pfam" id="PF03313">
    <property type="entry name" value="SDH_alpha"/>
    <property type="match status" value="1"/>
</dbReference>
<dbReference type="PANTHER" id="PTHR30501:SF2">
    <property type="entry name" value="UPF0597 PROTEIN YHAM"/>
    <property type="match status" value="1"/>
</dbReference>
<dbReference type="PIRSF" id="PIRSF006054">
    <property type="entry name" value="UCP006054"/>
    <property type="match status" value="1"/>
</dbReference>
<organism evidence="3 4">
    <name type="scientific">Parendozoicomonas callyspongiae</name>
    <dbReference type="NCBI Taxonomy" id="2942213"/>
    <lineage>
        <taxon>Bacteria</taxon>
        <taxon>Pseudomonadati</taxon>
        <taxon>Pseudomonadota</taxon>
        <taxon>Gammaproteobacteria</taxon>
        <taxon>Oceanospirillales</taxon>
        <taxon>Endozoicomonadaceae</taxon>
        <taxon>Parendozoicomonas</taxon>
    </lineage>
</organism>
<dbReference type="RefSeq" id="WP_249698824.1">
    <property type="nucleotide sequence ID" value="NZ_JAMFLX010000007.1"/>
</dbReference>
<dbReference type="InterPro" id="IPR021144">
    <property type="entry name" value="UPF0597"/>
</dbReference>
<evidence type="ECO:0000313" key="3">
    <source>
        <dbReference type="EMBL" id="MCL6269743.1"/>
    </source>
</evidence>
<evidence type="ECO:0000313" key="4">
    <source>
        <dbReference type="Proteomes" id="UP001203338"/>
    </source>
</evidence>
<dbReference type="EMBL" id="JAMFLX010000007">
    <property type="protein sequence ID" value="MCL6269743.1"/>
    <property type="molecule type" value="Genomic_DNA"/>
</dbReference>
<feature type="domain" description="Serine dehydratase-like alpha subunit" evidence="2">
    <location>
        <begin position="87"/>
        <end position="423"/>
    </location>
</feature>
<evidence type="ECO:0000259" key="2">
    <source>
        <dbReference type="Pfam" id="PF03313"/>
    </source>
</evidence>
<sequence>MWRPEWDGFVAIIKDRVKPALGCTEPVSTALAAAYATHLLGCQPERLEVLVSGNLLKNGMGVGIPGTGEVGLPIAAALGSTCGNPDKGLEVLADVTPDFVKSAKAMVEANRVSIAVTETPSVLYSEVLATAGNESARVIIRDGHTNVTLQERNGKAVMEASVQDPEHFADKEVSTPEMSIEAIYEFATTADLDKLMFIEESAQLNCALSEAGLHEDFGLKIGKTFKKNIERGYLTEDLSVLAMMRSSAASDARMDGAMLPAMSNSGSGNQGIAATMPVVAVAEQIKASTEQLIRALVLSHLSAIHIKSHLNTLSALCGATTAATGASVAITWLLGGKLDEVSNSIFNMFGDVTGMFCDGAKTGCSLKVSTSASAAIKAALMALDGIRITGHEGIIEDDLEKTIDNIGLLGNQGMAETDTMILKIMTTK</sequence>
<keyword evidence="3" id="KW-0456">Lyase</keyword>
<gene>
    <name evidence="3" type="ORF">M3P05_07295</name>
</gene>
<dbReference type="Proteomes" id="UP001203338">
    <property type="component" value="Unassembled WGS sequence"/>
</dbReference>
<accession>A0ABT0PGV6</accession>